<accession>A0ABZ2GF81</accession>
<evidence type="ECO:0000256" key="1">
    <source>
        <dbReference type="ARBA" id="ARBA00004651"/>
    </source>
</evidence>
<organism evidence="9 10">
    <name type="scientific">Pectobacterium cacticida</name>
    <dbReference type="NCBI Taxonomy" id="69221"/>
    <lineage>
        <taxon>Bacteria</taxon>
        <taxon>Pseudomonadati</taxon>
        <taxon>Pseudomonadota</taxon>
        <taxon>Gammaproteobacteria</taxon>
        <taxon>Enterobacterales</taxon>
        <taxon>Pectobacteriaceae</taxon>
        <taxon>Pectobacterium</taxon>
    </lineage>
</organism>
<evidence type="ECO:0000256" key="3">
    <source>
        <dbReference type="ARBA" id="ARBA00022448"/>
    </source>
</evidence>
<evidence type="ECO:0000256" key="5">
    <source>
        <dbReference type="ARBA" id="ARBA00022692"/>
    </source>
</evidence>
<dbReference type="RefSeq" id="WP_264496513.1">
    <property type="nucleotide sequence ID" value="NZ_CP109947.1"/>
</dbReference>
<dbReference type="SUPFAM" id="SSF103481">
    <property type="entry name" value="Multidrug resistance efflux transporter EmrE"/>
    <property type="match status" value="1"/>
</dbReference>
<feature type="transmembrane region" description="Helical" evidence="8">
    <location>
        <begin position="72"/>
        <end position="91"/>
    </location>
</feature>
<proteinExistence type="inferred from homology"/>
<evidence type="ECO:0000313" key="10">
    <source>
        <dbReference type="Proteomes" id="UP001379444"/>
    </source>
</evidence>
<feature type="transmembrane region" description="Helical" evidence="8">
    <location>
        <begin position="178"/>
        <end position="196"/>
    </location>
</feature>
<gene>
    <name evidence="9" type="primary">rarD</name>
    <name evidence="9" type="ORF">QNA12_05730</name>
</gene>
<evidence type="ECO:0000256" key="2">
    <source>
        <dbReference type="ARBA" id="ARBA00007362"/>
    </source>
</evidence>
<dbReference type="NCBIfam" id="TIGR00688">
    <property type="entry name" value="rarD"/>
    <property type="match status" value="1"/>
</dbReference>
<evidence type="ECO:0000256" key="8">
    <source>
        <dbReference type="SAM" id="Phobius"/>
    </source>
</evidence>
<comment type="similarity">
    <text evidence="2">Belongs to the EamA transporter family.</text>
</comment>
<sequence length="296" mass="32578">MKQGIVLSLMSSALFALLLYYTAWLAPLQGQDIFAWRVIASLPFYMLILLLQKNIRRFIDETVGLLRNRRHVMIIVTCTLLVGLQIGVFGWAPVHNQSRELAMGYFMLPLMMVLVGRIGFGERLSFFQKLAVASAIVGVLLALLFNGALSLVSAIVIFGYPPYFILKRQLKQNAFNSVILESILLLPLALGIVITSESTHTLATFNSAMLLIGLGIISGTALIGYLMASQRLTFTLFGMMSYVEPLLLFMVSLLLPGDGLSMTGLLTYIPIWLAVAFLVVDGLAKQKNASTLLVKN</sequence>
<feature type="transmembrane region" description="Helical" evidence="8">
    <location>
        <begin position="151"/>
        <end position="166"/>
    </location>
</feature>
<keyword evidence="7 8" id="KW-0472">Membrane</keyword>
<dbReference type="Proteomes" id="UP001379444">
    <property type="component" value="Chromosome"/>
</dbReference>
<evidence type="ECO:0000256" key="7">
    <source>
        <dbReference type="ARBA" id="ARBA00023136"/>
    </source>
</evidence>
<evidence type="ECO:0000256" key="6">
    <source>
        <dbReference type="ARBA" id="ARBA00022989"/>
    </source>
</evidence>
<feature type="transmembrane region" description="Helical" evidence="8">
    <location>
        <begin position="234"/>
        <end position="255"/>
    </location>
</feature>
<keyword evidence="3" id="KW-0813">Transport</keyword>
<feature type="transmembrane region" description="Helical" evidence="8">
    <location>
        <begin position="127"/>
        <end position="145"/>
    </location>
</feature>
<dbReference type="EMBL" id="CP125967">
    <property type="protein sequence ID" value="WWO39500.1"/>
    <property type="molecule type" value="Genomic_DNA"/>
</dbReference>
<feature type="transmembrane region" description="Helical" evidence="8">
    <location>
        <begin position="208"/>
        <end position="227"/>
    </location>
</feature>
<feature type="transmembrane region" description="Helical" evidence="8">
    <location>
        <begin position="103"/>
        <end position="120"/>
    </location>
</feature>
<evidence type="ECO:0000313" key="9">
    <source>
        <dbReference type="EMBL" id="WWO39500.1"/>
    </source>
</evidence>
<protein>
    <submittedName>
        <fullName evidence="9">EamA family transporter RarD</fullName>
    </submittedName>
</protein>
<comment type="subcellular location">
    <subcellularLocation>
        <location evidence="1">Cell membrane</location>
        <topology evidence="1">Multi-pass membrane protein</topology>
    </subcellularLocation>
</comment>
<evidence type="ECO:0000256" key="4">
    <source>
        <dbReference type="ARBA" id="ARBA00022475"/>
    </source>
</evidence>
<feature type="transmembrane region" description="Helical" evidence="8">
    <location>
        <begin position="7"/>
        <end position="27"/>
    </location>
</feature>
<keyword evidence="10" id="KW-1185">Reference proteome</keyword>
<keyword evidence="5 8" id="KW-0812">Transmembrane</keyword>
<keyword evidence="4" id="KW-1003">Cell membrane</keyword>
<name>A0ABZ2GF81_9GAMM</name>
<reference evidence="9 10" key="1">
    <citation type="journal article" date="2024" name="Front. Plant Sci.">
        <title>Comprehensive phenomic and genomic studies of the species, Pectobacterium cacticida and proposal for reclassification as Alcorniella cacticida comb. nov.</title>
        <authorList>
            <person name="Jonca J."/>
            <person name="Pirhonen M."/>
            <person name="Waleron M.M."/>
            <person name="Gawor J."/>
            <person name="Mrozik A."/>
            <person name="Smoktunowicz M."/>
            <person name="Waleron K."/>
            <person name="Waleron M."/>
        </authorList>
    </citation>
    <scope>NUCLEOTIDE SEQUENCE [LARGE SCALE GENOMIC DNA]</scope>
    <source>
        <strain evidence="9 10">DPMP6</strain>
    </source>
</reference>
<dbReference type="InterPro" id="IPR037185">
    <property type="entry name" value="EmrE-like"/>
</dbReference>
<dbReference type="InterPro" id="IPR004626">
    <property type="entry name" value="RarD"/>
</dbReference>
<keyword evidence="6 8" id="KW-1133">Transmembrane helix</keyword>
<feature type="transmembrane region" description="Helical" evidence="8">
    <location>
        <begin position="33"/>
        <end position="51"/>
    </location>
</feature>
<feature type="transmembrane region" description="Helical" evidence="8">
    <location>
        <begin position="261"/>
        <end position="280"/>
    </location>
</feature>